<dbReference type="AlphaFoldDB" id="A0A518GEJ6"/>
<protein>
    <submittedName>
        <fullName evidence="1">Uncharacterized protein</fullName>
    </submittedName>
</protein>
<reference evidence="1 2" key="1">
    <citation type="submission" date="2019-02" db="EMBL/GenBank/DDBJ databases">
        <title>Deep-cultivation of Planctomycetes and their phenomic and genomic characterization uncovers novel biology.</title>
        <authorList>
            <person name="Wiegand S."/>
            <person name="Jogler M."/>
            <person name="Boedeker C."/>
            <person name="Pinto D."/>
            <person name="Vollmers J."/>
            <person name="Rivas-Marin E."/>
            <person name="Kohn T."/>
            <person name="Peeters S.H."/>
            <person name="Heuer A."/>
            <person name="Rast P."/>
            <person name="Oberbeckmann S."/>
            <person name="Bunk B."/>
            <person name="Jeske O."/>
            <person name="Meyerdierks A."/>
            <person name="Storesund J.E."/>
            <person name="Kallscheuer N."/>
            <person name="Luecker S."/>
            <person name="Lage O.M."/>
            <person name="Pohl T."/>
            <person name="Merkel B.J."/>
            <person name="Hornburger P."/>
            <person name="Mueller R.-W."/>
            <person name="Bruemmer F."/>
            <person name="Labrenz M."/>
            <person name="Spormann A.M."/>
            <person name="Op den Camp H."/>
            <person name="Overmann J."/>
            <person name="Amann R."/>
            <person name="Jetten M.S.M."/>
            <person name="Mascher T."/>
            <person name="Medema M.H."/>
            <person name="Devos D.P."/>
            <person name="Kaster A.-K."/>
            <person name="Ovreas L."/>
            <person name="Rohde M."/>
            <person name="Galperin M.Y."/>
            <person name="Jogler C."/>
        </authorList>
    </citation>
    <scope>NUCLEOTIDE SEQUENCE [LARGE SCALE GENOMIC DNA]</scope>
    <source>
        <strain evidence="1 2">Q31a</strain>
    </source>
</reference>
<dbReference type="KEGG" id="ahel:Q31a_54030"/>
<dbReference type="OrthoDB" id="282455at2"/>
<organism evidence="1 2">
    <name type="scientific">Aureliella helgolandensis</name>
    <dbReference type="NCBI Taxonomy" id="2527968"/>
    <lineage>
        <taxon>Bacteria</taxon>
        <taxon>Pseudomonadati</taxon>
        <taxon>Planctomycetota</taxon>
        <taxon>Planctomycetia</taxon>
        <taxon>Pirellulales</taxon>
        <taxon>Pirellulaceae</taxon>
        <taxon>Aureliella</taxon>
    </lineage>
</organism>
<dbReference type="EMBL" id="CP036298">
    <property type="protein sequence ID" value="QDV27022.1"/>
    <property type="molecule type" value="Genomic_DNA"/>
</dbReference>
<accession>A0A518GEJ6</accession>
<gene>
    <name evidence="1" type="ORF">Q31a_54030</name>
</gene>
<keyword evidence="2" id="KW-1185">Reference proteome</keyword>
<proteinExistence type="predicted"/>
<evidence type="ECO:0000313" key="1">
    <source>
        <dbReference type="EMBL" id="QDV27022.1"/>
    </source>
</evidence>
<dbReference type="RefSeq" id="WP_145083773.1">
    <property type="nucleotide sequence ID" value="NZ_CP036298.1"/>
</dbReference>
<dbReference type="Proteomes" id="UP000318017">
    <property type="component" value="Chromosome"/>
</dbReference>
<sequence length="111" mass="12094">MNASHLIEQLAQLYPVYDTSDLLRLALLLSLQHPGLEELEDGAVLQQQCNEIALQLSASSDQHAAVADELDSLAATSPCDFSPDHLWTLIRAIKVQSQILNLYLGPSESPA</sequence>
<evidence type="ECO:0000313" key="2">
    <source>
        <dbReference type="Proteomes" id="UP000318017"/>
    </source>
</evidence>
<name>A0A518GEJ6_9BACT</name>